<dbReference type="RefSeq" id="WP_215817777.1">
    <property type="nucleotide sequence ID" value="NZ_JAGSOY010000001.1"/>
</dbReference>
<keyword evidence="2 6" id="KW-0489">Methyltransferase</keyword>
<feature type="binding site" evidence="6">
    <location>
        <position position="122"/>
    </location>
    <ligand>
        <name>S-adenosyl-L-methionine</name>
        <dbReference type="ChEBI" id="CHEBI:59789"/>
    </ligand>
</feature>
<dbReference type="NCBIfam" id="TIGR00185">
    <property type="entry name" value="tRNA_yibK_trmL"/>
    <property type="match status" value="1"/>
</dbReference>
<evidence type="ECO:0000256" key="1">
    <source>
        <dbReference type="ARBA" id="ARBA00022490"/>
    </source>
</evidence>
<dbReference type="HAMAP" id="MF_01885">
    <property type="entry name" value="tRNA_methyltr_TrmL"/>
    <property type="match status" value="1"/>
</dbReference>
<feature type="binding site" evidence="6">
    <location>
        <position position="78"/>
    </location>
    <ligand>
        <name>S-adenosyl-L-methionine</name>
        <dbReference type="ChEBI" id="CHEBI:59789"/>
    </ligand>
</feature>
<dbReference type="InterPro" id="IPR029028">
    <property type="entry name" value="Alpha/beta_knot_MTases"/>
</dbReference>
<comment type="caution">
    <text evidence="8">The sequence shown here is derived from an EMBL/GenBank/DDBJ whole genome shotgun (WGS) entry which is preliminary data.</text>
</comment>
<dbReference type="CDD" id="cd18094">
    <property type="entry name" value="SpoU-like_TrmL"/>
    <property type="match status" value="1"/>
</dbReference>
<protein>
    <recommendedName>
        <fullName evidence="6">tRNA (cytidine(34)-2'-O)-methyltransferase</fullName>
        <ecNumber evidence="6">2.1.1.207</ecNumber>
    </recommendedName>
    <alternativeName>
        <fullName evidence="6">tRNA (cytidine/uridine-2'-O-)-methyltransferase TrmL</fullName>
    </alternativeName>
</protein>
<reference evidence="8 9" key="1">
    <citation type="submission" date="2021-04" db="EMBL/GenBank/DDBJ databases">
        <authorList>
            <person name="Pira H."/>
            <person name="Risdian C."/>
            <person name="Wink J."/>
        </authorList>
    </citation>
    <scope>NUCLEOTIDE SEQUENCE [LARGE SCALE GENOMIC DNA]</scope>
    <source>
        <strain evidence="8 9">WH53</strain>
    </source>
</reference>
<dbReference type="GO" id="GO:0032259">
    <property type="term" value="P:methylation"/>
    <property type="evidence" value="ECO:0007669"/>
    <property type="project" value="UniProtKB-KW"/>
</dbReference>
<dbReference type="Gene3D" id="3.40.1280.10">
    <property type="match status" value="1"/>
</dbReference>
<keyword evidence="5 6" id="KW-0819">tRNA processing</keyword>
<comment type="catalytic activity">
    <reaction evidence="6">
        <text>cytidine(34) in tRNA + S-adenosyl-L-methionine = 2'-O-methylcytidine(34) in tRNA + S-adenosyl-L-homocysteine + H(+)</text>
        <dbReference type="Rhea" id="RHEA:43084"/>
        <dbReference type="Rhea" id="RHEA-COMP:10331"/>
        <dbReference type="Rhea" id="RHEA-COMP:10332"/>
        <dbReference type="ChEBI" id="CHEBI:15378"/>
        <dbReference type="ChEBI" id="CHEBI:57856"/>
        <dbReference type="ChEBI" id="CHEBI:59789"/>
        <dbReference type="ChEBI" id="CHEBI:74495"/>
        <dbReference type="ChEBI" id="CHEBI:82748"/>
        <dbReference type="EC" id="2.1.1.207"/>
    </reaction>
</comment>
<evidence type="ECO:0000256" key="6">
    <source>
        <dbReference type="HAMAP-Rule" id="MF_01885"/>
    </source>
</evidence>
<name>A0ABS5Z6E1_9GAMM</name>
<dbReference type="InterPro" id="IPR016914">
    <property type="entry name" value="TrmL"/>
</dbReference>
<evidence type="ECO:0000259" key="7">
    <source>
        <dbReference type="Pfam" id="PF00588"/>
    </source>
</evidence>
<sequence length="154" mass="17609">MLHIVLFEPEIPPNTGNVIRLCANTGFHLHLIKPLGFDFDDKRMRRAGLDYHEFARVQLHDDFSAFLSQVKPKNVYAISTKGKRYHTEPCYQAGDALVFGPETRGLPTAVLESLPEDQIIRIPMRANSRSLNLSNTVAIMVYESWRQLDFQEGH</sequence>
<keyword evidence="1 6" id="KW-0963">Cytoplasm</keyword>
<feature type="binding site" evidence="6">
    <location>
        <position position="100"/>
    </location>
    <ligand>
        <name>S-adenosyl-L-methionine</name>
        <dbReference type="ChEBI" id="CHEBI:59789"/>
    </ligand>
</feature>
<evidence type="ECO:0000256" key="3">
    <source>
        <dbReference type="ARBA" id="ARBA00022679"/>
    </source>
</evidence>
<keyword evidence="9" id="KW-1185">Reference proteome</keyword>
<comment type="subcellular location">
    <subcellularLocation>
        <location evidence="6">Cytoplasm</location>
    </subcellularLocation>
</comment>
<comment type="subunit">
    <text evidence="6">Homodimer.</text>
</comment>
<dbReference type="Proteomes" id="UP000690515">
    <property type="component" value="Unassembled WGS sequence"/>
</dbReference>
<evidence type="ECO:0000313" key="9">
    <source>
        <dbReference type="Proteomes" id="UP000690515"/>
    </source>
</evidence>
<dbReference type="PANTHER" id="PTHR42971:SF1">
    <property type="entry name" value="TRNA (CYTIDINE(34)-2'-O)-METHYLTRANSFERASE"/>
    <property type="match status" value="1"/>
</dbReference>
<dbReference type="Pfam" id="PF00588">
    <property type="entry name" value="SpoU_methylase"/>
    <property type="match status" value="1"/>
</dbReference>
<comment type="catalytic activity">
    <reaction evidence="6">
        <text>5-carboxymethylaminomethyluridine(34) in tRNA(Leu) + S-adenosyl-L-methionine = 5-carboxymethylaminomethyl-2'-O-methyluridine(34) in tRNA(Leu) + S-adenosyl-L-homocysteine + H(+)</text>
        <dbReference type="Rhea" id="RHEA:43088"/>
        <dbReference type="Rhea" id="RHEA-COMP:10333"/>
        <dbReference type="Rhea" id="RHEA-COMP:10334"/>
        <dbReference type="ChEBI" id="CHEBI:15378"/>
        <dbReference type="ChEBI" id="CHEBI:57856"/>
        <dbReference type="ChEBI" id="CHEBI:59789"/>
        <dbReference type="ChEBI" id="CHEBI:74508"/>
        <dbReference type="ChEBI" id="CHEBI:74511"/>
        <dbReference type="EC" id="2.1.1.207"/>
    </reaction>
</comment>
<dbReference type="InterPro" id="IPR001537">
    <property type="entry name" value="SpoU_MeTrfase"/>
</dbReference>
<dbReference type="InterPro" id="IPR029026">
    <property type="entry name" value="tRNA_m1G_MTases_N"/>
</dbReference>
<evidence type="ECO:0000313" key="8">
    <source>
        <dbReference type="EMBL" id="MBU2709613.1"/>
    </source>
</evidence>
<dbReference type="PANTHER" id="PTHR42971">
    <property type="entry name" value="TRNA (CYTIDINE(34)-2'-O)-METHYLTRANSFERASE"/>
    <property type="match status" value="1"/>
</dbReference>
<dbReference type="EC" id="2.1.1.207" evidence="6"/>
<accession>A0ABS5Z6E1</accession>
<dbReference type="SUPFAM" id="SSF75217">
    <property type="entry name" value="alpha/beta knot"/>
    <property type="match status" value="1"/>
</dbReference>
<feature type="binding site" evidence="6">
    <location>
        <position position="130"/>
    </location>
    <ligand>
        <name>S-adenosyl-L-methionine</name>
        <dbReference type="ChEBI" id="CHEBI:59789"/>
    </ligand>
</feature>
<comment type="function">
    <text evidence="6">Methylates the ribose at the nucleotide 34 wobble position in the two leucyl isoacceptors tRNA(Leu)(CmAA) and tRNA(Leu)(cmnm5UmAA). Catalyzes the methyl transfer from S-adenosyl-L-methionine to the 2'-OH of the wobble nucleotide.</text>
</comment>
<dbReference type="PIRSF" id="PIRSF029256">
    <property type="entry name" value="SpoU_TrmH_prd"/>
    <property type="match status" value="1"/>
</dbReference>
<evidence type="ECO:0000256" key="2">
    <source>
        <dbReference type="ARBA" id="ARBA00022603"/>
    </source>
</evidence>
<gene>
    <name evidence="6 8" type="primary">trmL</name>
    <name evidence="8" type="ORF">KCG35_00920</name>
</gene>
<evidence type="ECO:0000256" key="4">
    <source>
        <dbReference type="ARBA" id="ARBA00022691"/>
    </source>
</evidence>
<feature type="domain" description="tRNA/rRNA methyltransferase SpoU type" evidence="7">
    <location>
        <begin position="2"/>
        <end position="142"/>
    </location>
</feature>
<proteinExistence type="inferred from homology"/>
<keyword evidence="4 6" id="KW-0949">S-adenosyl-L-methionine</keyword>
<dbReference type="EMBL" id="JAGSOY010000001">
    <property type="protein sequence ID" value="MBU2709613.1"/>
    <property type="molecule type" value="Genomic_DNA"/>
</dbReference>
<keyword evidence="3 6" id="KW-0808">Transferase</keyword>
<evidence type="ECO:0000256" key="5">
    <source>
        <dbReference type="ARBA" id="ARBA00022694"/>
    </source>
</evidence>
<organism evidence="8 9">
    <name type="scientific">Zooshikella harenae</name>
    <dbReference type="NCBI Taxonomy" id="2827238"/>
    <lineage>
        <taxon>Bacteria</taxon>
        <taxon>Pseudomonadati</taxon>
        <taxon>Pseudomonadota</taxon>
        <taxon>Gammaproteobacteria</taxon>
        <taxon>Oceanospirillales</taxon>
        <taxon>Zooshikellaceae</taxon>
        <taxon>Zooshikella</taxon>
    </lineage>
</organism>
<dbReference type="GO" id="GO:0008168">
    <property type="term" value="F:methyltransferase activity"/>
    <property type="evidence" value="ECO:0007669"/>
    <property type="project" value="UniProtKB-KW"/>
</dbReference>
<comment type="similarity">
    <text evidence="6">Belongs to the class IV-like SAM-binding methyltransferase superfamily. RNA methyltransferase TrmH family. TrmL subfamily.</text>
</comment>